<dbReference type="SMART" id="SM00220">
    <property type="entry name" value="S_TKc"/>
    <property type="match status" value="1"/>
</dbReference>
<keyword evidence="2" id="KW-0067">ATP-binding</keyword>
<evidence type="ECO:0000313" key="6">
    <source>
        <dbReference type="Proteomes" id="UP000726737"/>
    </source>
</evidence>
<reference evidence="5" key="1">
    <citation type="journal article" date="2020" name="Fungal Divers.">
        <title>Resolving the Mortierellaceae phylogeny through synthesis of multi-gene phylogenetics and phylogenomics.</title>
        <authorList>
            <person name="Vandepol N."/>
            <person name="Liber J."/>
            <person name="Desiro A."/>
            <person name="Na H."/>
            <person name="Kennedy M."/>
            <person name="Barry K."/>
            <person name="Grigoriev I.V."/>
            <person name="Miller A.N."/>
            <person name="O'Donnell K."/>
            <person name="Stajich J.E."/>
            <person name="Bonito G."/>
        </authorList>
    </citation>
    <scope>NUCLEOTIDE SEQUENCE</scope>
    <source>
        <strain evidence="5">KOD948</strain>
    </source>
</reference>
<dbReference type="PROSITE" id="PS00108">
    <property type="entry name" value="PROTEIN_KINASE_ST"/>
    <property type="match status" value="1"/>
</dbReference>
<keyword evidence="1" id="KW-0547">Nucleotide-binding</keyword>
<dbReference type="OrthoDB" id="40902at2759"/>
<evidence type="ECO:0000259" key="4">
    <source>
        <dbReference type="PROSITE" id="PS50011"/>
    </source>
</evidence>
<proteinExistence type="predicted"/>
<name>A0A9P6QFR2_9FUNG</name>
<organism evidence="5 6">
    <name type="scientific">Mortierella polycephala</name>
    <dbReference type="NCBI Taxonomy" id="41804"/>
    <lineage>
        <taxon>Eukaryota</taxon>
        <taxon>Fungi</taxon>
        <taxon>Fungi incertae sedis</taxon>
        <taxon>Mucoromycota</taxon>
        <taxon>Mortierellomycotina</taxon>
        <taxon>Mortierellomycetes</taxon>
        <taxon>Mortierellales</taxon>
        <taxon>Mortierellaceae</taxon>
        <taxon>Mortierella</taxon>
    </lineage>
</organism>
<sequence length="413" mass="46475">MYPQGRQKGEITAVVPLPIVYFALVETGVKIPFPESAMEEGSRFVTRVAKYYNWNLEGTDGARVMLNMATSYAVVKIASGRRYAVKIISKKLMQGKEHMIRNEIAVLSRISVGHANILTLSDYFESYNNMYFVTELAEGGELFDRICSKGSYYECDAAQLVRTVCNAVAYLHEQGIVHRDLKPENLLFKTADDDSELLIADFGLSRIIDHDVFHLLTTTCGTPGYMAPEILQKSGYGKPVDMWALGVITYFLLCGQPPFDRENTSDEIYAIQKAEYKFEPAEYWEGVSETARSFVASLLTVDPSRRMTAAEALHHPWLQEAGAHQDDQHHRSPVADVPQQEDASESTMDVDDAGPRDLLPNMMARMRARTKFRNAVQAVRAINKLRGSLNDLRCVQQEEISHVLSRGEDEDMV</sequence>
<dbReference type="AlphaFoldDB" id="A0A9P6QFR2"/>
<comment type="caution">
    <text evidence="5">The sequence shown here is derived from an EMBL/GenBank/DDBJ whole genome shotgun (WGS) entry which is preliminary data.</text>
</comment>
<evidence type="ECO:0000256" key="3">
    <source>
        <dbReference type="SAM" id="MobiDB-lite"/>
    </source>
</evidence>
<dbReference type="SUPFAM" id="SSF56112">
    <property type="entry name" value="Protein kinase-like (PK-like)"/>
    <property type="match status" value="1"/>
</dbReference>
<dbReference type="InterPro" id="IPR000719">
    <property type="entry name" value="Prot_kinase_dom"/>
</dbReference>
<dbReference type="Gene3D" id="1.10.510.10">
    <property type="entry name" value="Transferase(Phosphotransferase) domain 1"/>
    <property type="match status" value="1"/>
</dbReference>
<dbReference type="EMBL" id="JAAAJA010000035">
    <property type="protein sequence ID" value="KAG0265265.1"/>
    <property type="molecule type" value="Genomic_DNA"/>
</dbReference>
<dbReference type="InterPro" id="IPR011009">
    <property type="entry name" value="Kinase-like_dom_sf"/>
</dbReference>
<gene>
    <name evidence="5" type="ORF">BG011_005136</name>
</gene>
<evidence type="ECO:0000313" key="5">
    <source>
        <dbReference type="EMBL" id="KAG0265265.1"/>
    </source>
</evidence>
<feature type="region of interest" description="Disordered" evidence="3">
    <location>
        <begin position="323"/>
        <end position="357"/>
    </location>
</feature>
<protein>
    <recommendedName>
        <fullName evidence="4">Protein kinase domain-containing protein</fullName>
    </recommendedName>
</protein>
<dbReference type="Pfam" id="PF00069">
    <property type="entry name" value="Pkinase"/>
    <property type="match status" value="1"/>
</dbReference>
<feature type="compositionally biased region" description="Acidic residues" evidence="3">
    <location>
        <begin position="342"/>
        <end position="352"/>
    </location>
</feature>
<keyword evidence="6" id="KW-1185">Reference proteome</keyword>
<accession>A0A9P6QFR2</accession>
<dbReference type="Gene3D" id="3.30.200.20">
    <property type="entry name" value="Phosphorylase Kinase, domain 1"/>
    <property type="match status" value="1"/>
</dbReference>
<evidence type="ECO:0000256" key="1">
    <source>
        <dbReference type="ARBA" id="ARBA00022741"/>
    </source>
</evidence>
<dbReference type="InterPro" id="IPR008271">
    <property type="entry name" value="Ser/Thr_kinase_AS"/>
</dbReference>
<evidence type="ECO:0000256" key="2">
    <source>
        <dbReference type="ARBA" id="ARBA00022840"/>
    </source>
</evidence>
<feature type="domain" description="Protein kinase" evidence="4">
    <location>
        <begin position="49"/>
        <end position="318"/>
    </location>
</feature>
<dbReference type="GO" id="GO:0004672">
    <property type="term" value="F:protein kinase activity"/>
    <property type="evidence" value="ECO:0007669"/>
    <property type="project" value="InterPro"/>
</dbReference>
<dbReference type="CDD" id="cd05117">
    <property type="entry name" value="STKc_CAMK"/>
    <property type="match status" value="1"/>
</dbReference>
<dbReference type="PANTHER" id="PTHR24347">
    <property type="entry name" value="SERINE/THREONINE-PROTEIN KINASE"/>
    <property type="match status" value="1"/>
</dbReference>
<dbReference type="GO" id="GO:0005524">
    <property type="term" value="F:ATP binding"/>
    <property type="evidence" value="ECO:0007669"/>
    <property type="project" value="UniProtKB-KW"/>
</dbReference>
<dbReference type="FunFam" id="1.10.510.10:FF:000571">
    <property type="entry name" value="Maternal embryonic leucine zipper kinase"/>
    <property type="match status" value="1"/>
</dbReference>
<dbReference type="Proteomes" id="UP000726737">
    <property type="component" value="Unassembled WGS sequence"/>
</dbReference>
<dbReference type="PROSITE" id="PS50011">
    <property type="entry name" value="PROTEIN_KINASE_DOM"/>
    <property type="match status" value="1"/>
</dbReference>